<evidence type="ECO:0000256" key="8">
    <source>
        <dbReference type="ARBA" id="ARBA00023319"/>
    </source>
</evidence>
<dbReference type="PANTHER" id="PTHR47091">
    <property type="entry name" value="ALPHA-PROTEIN KINASE 2-RELATED"/>
    <property type="match status" value="1"/>
</dbReference>
<feature type="compositionally biased region" description="Polar residues" evidence="11">
    <location>
        <begin position="384"/>
        <end position="396"/>
    </location>
</feature>
<evidence type="ECO:0000313" key="14">
    <source>
        <dbReference type="EMBL" id="NXS48458.1"/>
    </source>
</evidence>
<keyword evidence="6 14" id="KW-0418">Kinase</keyword>
<dbReference type="Gene3D" id="2.60.40.10">
    <property type="entry name" value="Immunoglobulins"/>
    <property type="match status" value="2"/>
</dbReference>
<evidence type="ECO:0000256" key="10">
    <source>
        <dbReference type="ARBA" id="ARBA00048679"/>
    </source>
</evidence>
<feature type="region of interest" description="Disordered" evidence="11">
    <location>
        <begin position="362"/>
        <end position="630"/>
    </location>
</feature>
<evidence type="ECO:0000259" key="13">
    <source>
        <dbReference type="PROSITE" id="PS51158"/>
    </source>
</evidence>
<feature type="region of interest" description="Disordered" evidence="11">
    <location>
        <begin position="1006"/>
        <end position="1036"/>
    </location>
</feature>
<dbReference type="InterPro" id="IPR036179">
    <property type="entry name" value="Ig-like_dom_sf"/>
</dbReference>
<dbReference type="EMBL" id="VYZW01051976">
    <property type="protein sequence ID" value="NXS48458.1"/>
    <property type="molecule type" value="Genomic_DNA"/>
</dbReference>
<protein>
    <recommendedName>
        <fullName evidence="2">non-specific serine/threonine protein kinase</fullName>
        <ecNumber evidence="2">2.7.11.1</ecNumber>
    </recommendedName>
</protein>
<feature type="compositionally biased region" description="Basic and acidic residues" evidence="11">
    <location>
        <begin position="525"/>
        <end position="537"/>
    </location>
</feature>
<dbReference type="Gene3D" id="3.20.200.10">
    <property type="entry name" value="MHCK/EF2 kinase"/>
    <property type="match status" value="1"/>
</dbReference>
<evidence type="ECO:0000256" key="11">
    <source>
        <dbReference type="SAM" id="MobiDB-lite"/>
    </source>
</evidence>
<dbReference type="PROSITE" id="PS50835">
    <property type="entry name" value="IG_LIKE"/>
    <property type="match status" value="2"/>
</dbReference>
<feature type="compositionally biased region" description="Basic and acidic residues" evidence="11">
    <location>
        <begin position="559"/>
        <end position="569"/>
    </location>
</feature>
<dbReference type="Pfam" id="PF02816">
    <property type="entry name" value="Alpha_kinase"/>
    <property type="match status" value="1"/>
</dbReference>
<evidence type="ECO:0000259" key="12">
    <source>
        <dbReference type="PROSITE" id="PS50835"/>
    </source>
</evidence>
<evidence type="ECO:0000256" key="7">
    <source>
        <dbReference type="ARBA" id="ARBA00023157"/>
    </source>
</evidence>
<comment type="catalytic activity">
    <reaction evidence="10">
        <text>L-seryl-[protein] + ATP = O-phospho-L-seryl-[protein] + ADP + H(+)</text>
        <dbReference type="Rhea" id="RHEA:17989"/>
        <dbReference type="Rhea" id="RHEA-COMP:9863"/>
        <dbReference type="Rhea" id="RHEA-COMP:11604"/>
        <dbReference type="ChEBI" id="CHEBI:15378"/>
        <dbReference type="ChEBI" id="CHEBI:29999"/>
        <dbReference type="ChEBI" id="CHEBI:30616"/>
        <dbReference type="ChEBI" id="CHEBI:83421"/>
        <dbReference type="ChEBI" id="CHEBI:456216"/>
        <dbReference type="EC" id="2.7.11.1"/>
    </reaction>
</comment>
<feature type="compositionally biased region" description="Basic and acidic residues" evidence="11">
    <location>
        <begin position="494"/>
        <end position="510"/>
    </location>
</feature>
<dbReference type="InterPro" id="IPR004166">
    <property type="entry name" value="a-kinase_dom"/>
</dbReference>
<dbReference type="GO" id="GO:0005634">
    <property type="term" value="C:nucleus"/>
    <property type="evidence" value="ECO:0007669"/>
    <property type="project" value="TreeGrafter"/>
</dbReference>
<evidence type="ECO:0000256" key="5">
    <source>
        <dbReference type="ARBA" id="ARBA00022737"/>
    </source>
</evidence>
<keyword evidence="5" id="KW-0677">Repeat</keyword>
<dbReference type="InterPro" id="IPR011009">
    <property type="entry name" value="Kinase-like_dom_sf"/>
</dbReference>
<dbReference type="GO" id="GO:0005524">
    <property type="term" value="F:ATP binding"/>
    <property type="evidence" value="ECO:0007669"/>
    <property type="project" value="InterPro"/>
</dbReference>
<dbReference type="EC" id="2.7.11.1" evidence="2"/>
<dbReference type="InterPro" id="IPR003598">
    <property type="entry name" value="Ig_sub2"/>
</dbReference>
<feature type="non-terminal residue" evidence="14">
    <location>
        <position position="1"/>
    </location>
</feature>
<dbReference type="CDD" id="cd16973">
    <property type="entry name" value="Alpha_kinase_ALPK3"/>
    <property type="match status" value="1"/>
</dbReference>
<evidence type="ECO:0000256" key="3">
    <source>
        <dbReference type="ARBA" id="ARBA00022527"/>
    </source>
</evidence>
<evidence type="ECO:0000313" key="15">
    <source>
        <dbReference type="Proteomes" id="UP000528411"/>
    </source>
</evidence>
<accession>A0A7L2USI6</accession>
<feature type="domain" description="Ig-like" evidence="12">
    <location>
        <begin position="1041"/>
        <end position="1129"/>
    </location>
</feature>
<keyword evidence="8" id="KW-0393">Immunoglobulin domain</keyword>
<dbReference type="InterPro" id="IPR013783">
    <property type="entry name" value="Ig-like_fold"/>
</dbReference>
<feature type="region of interest" description="Disordered" evidence="11">
    <location>
        <begin position="930"/>
        <end position="988"/>
    </location>
</feature>
<sequence length="1460" mass="159238">RSTFCAIISQLTEETQPLFETTIKSRSVSEDSDAKFTCIVTGYPQPEVTWYKDDEEMDRYCGLPKYQIFRHGNHHTLQLYKCREEDAGIYQASARNNKGIVSCSGVLEVGTMTEFKIHQKWFDKIKRKAEEKLREIEQGKKRGKENVEVEKLQGMSPDRLQRKRRLARDLNLRSGASLWEKKDAAKVHVADSQPRLHKDMAEPKEQPVNAMTGFPNQVIAPLKADVTTNGDASLESVEENGNGFLAYIYETVEDLSTKPMAKDSAAKKKKKVEAPPAAKQEVSKREESGRDRASPSLNPRFAPPVPARRNARLRVANDQEVENSPKIKEPGKAVHQDTKINGNVQFSLKEMYFDKQVKPTAGQAEAGAKEEAASKAALRPVAVSRQTEGALSSSEVSEAGPSEGQRGQHQTQKSEGNKAIGPEVAATVGQSASDLKHPVFSPTVETSEQANKLEELRKEMPVCQEIRGAGKRTNPRLRPQEPQKPSAPSPDHVQSSKEHPPSRKQAEGHSHSHKGRETQQGLLNQEDKSQGEEEPLLKKLSPPEPGENIPLEQITHQTAVKDGKSKEAGAELSGSHPGAEAGGSGATEPSPGAVHRETGGSPLGHWETEMPAPASVRFAKEEPLPAPAVGTSVAQETLLAAHGAPGMEATAGEVLSGAQLLPTVSREMEIKKADGSAPQEKFSASMLGEEGAKPVPVGPQGKEGEQTATALRQEPAAPSGTFEGGAEVQPQVPLVLSSPERPQEMSLEEKMQHKNLVSSLKNYLLLLLKMSDSSKDAMKEDTDSRDKEQPDAEEFMLPEIGIAGLSPRTSRRVLEKVQNNQLFQTAENLPLTPRTSRRITGMINEEFVTSKEMLACRPVPPKRHTRVAPEAEGPPQLSVPSIVVGSIPAAGAGQPPNNISDLPPASPEKESPGDLLAVLPCATPEELASGARRKIYLPKPKQLGEEEEATPENPGHMRSPTVSPRQSRKNVALLQSPALAPSPPAEQCSPTLMRKMAMLEVPKLYEEPKGDSSGDHEVPEDAKPEGQPAESKKANNPFKAPQVIRKIRAEQFSDASGNLKLWCQFFNILSESKLMWYKDEIPVAEAQRSAGDEGQAALAVVQASQKDCGVYRCVISNEYGTDSTDFLLSPEVLSGFILREEIEVGEEIEMTPMVFAKGLADAGYWGDKLFGRVVSEDAEVGAGFLRKACRARAIYGLEPIFESGHTCIIKVHNFIVFGTKNENSLIEKNYDITIQECKIQNSSREYCKIFAAEARAVPDFGAVPEIIPLYLIYRPANNIPYATMEEDLGRPCEQYCVTERDGSLVSRGTSEIVLKCCTFQHWVYQWTNGNILVTDMEGVGWKMTNVRIATNLKGHQGLKESCFPSLLEQFVAAHQCNHYCSILGLKMLEPAKPKGSKSPSMGRKSAQSSPQLQKKGLASPQGTRKAAVSPKSSRRAAETGEAPAASKPGSGERSGSGRPY</sequence>
<feature type="compositionally biased region" description="Basic and acidic residues" evidence="11">
    <location>
        <begin position="451"/>
        <end position="460"/>
    </location>
</feature>
<evidence type="ECO:0000256" key="4">
    <source>
        <dbReference type="ARBA" id="ARBA00022679"/>
    </source>
</evidence>
<dbReference type="SUPFAM" id="SSF56112">
    <property type="entry name" value="Protein kinase-like (PK-like)"/>
    <property type="match status" value="1"/>
</dbReference>
<gene>
    <name evidence="14" type="primary">Alpk3</name>
    <name evidence="14" type="ORF">BALREX_R06739</name>
</gene>
<comment type="similarity">
    <text evidence="1">Belongs to the protein kinase superfamily. Alpha-type protein kinase family. ALPK subfamily.</text>
</comment>
<keyword evidence="3" id="KW-0723">Serine/threonine-protein kinase</keyword>
<dbReference type="Pfam" id="PF07679">
    <property type="entry name" value="I-set"/>
    <property type="match status" value="2"/>
</dbReference>
<feature type="region of interest" description="Disordered" evidence="11">
    <location>
        <begin position="886"/>
        <end position="914"/>
    </location>
</feature>
<feature type="compositionally biased region" description="Basic and acidic residues" evidence="11">
    <location>
        <begin position="323"/>
        <end position="338"/>
    </location>
</feature>
<dbReference type="PROSITE" id="PS51158">
    <property type="entry name" value="ALPHA_KINASE"/>
    <property type="match status" value="1"/>
</dbReference>
<feature type="compositionally biased region" description="Low complexity" evidence="11">
    <location>
        <begin position="1446"/>
        <end position="1460"/>
    </location>
</feature>
<dbReference type="InterPro" id="IPR007110">
    <property type="entry name" value="Ig-like_dom"/>
</dbReference>
<dbReference type="SMART" id="SM00811">
    <property type="entry name" value="Alpha_kinase"/>
    <property type="match status" value="1"/>
</dbReference>
<dbReference type="SUPFAM" id="SSF48726">
    <property type="entry name" value="Immunoglobulin"/>
    <property type="match status" value="2"/>
</dbReference>
<dbReference type="FunFam" id="2.60.40.10:FF:000543">
    <property type="entry name" value="Alpha-protein kinase 3"/>
    <property type="match status" value="1"/>
</dbReference>
<feature type="compositionally biased region" description="Polar residues" evidence="11">
    <location>
        <begin position="405"/>
        <end position="414"/>
    </location>
</feature>
<dbReference type="GO" id="GO:0004674">
    <property type="term" value="F:protein serine/threonine kinase activity"/>
    <property type="evidence" value="ECO:0007669"/>
    <property type="project" value="UniProtKB-KW"/>
</dbReference>
<dbReference type="OrthoDB" id="301415at2759"/>
<feature type="compositionally biased region" description="Basic and acidic residues" evidence="11">
    <location>
        <begin position="281"/>
        <end position="293"/>
    </location>
</feature>
<organism evidence="14 15">
    <name type="scientific">Balaeniceps rex</name>
    <name type="common">Shoebill</name>
    <dbReference type="NCBI Taxonomy" id="33584"/>
    <lineage>
        <taxon>Eukaryota</taxon>
        <taxon>Metazoa</taxon>
        <taxon>Chordata</taxon>
        <taxon>Craniata</taxon>
        <taxon>Vertebrata</taxon>
        <taxon>Euteleostomi</taxon>
        <taxon>Archelosauria</taxon>
        <taxon>Archosauria</taxon>
        <taxon>Dinosauria</taxon>
        <taxon>Saurischia</taxon>
        <taxon>Theropoda</taxon>
        <taxon>Coelurosauria</taxon>
        <taxon>Aves</taxon>
        <taxon>Neognathae</taxon>
        <taxon>Neoaves</taxon>
        <taxon>Aequornithes</taxon>
        <taxon>Pelecaniformes</taxon>
        <taxon>Balaenicipitidae</taxon>
        <taxon>Balaeniceps</taxon>
    </lineage>
</organism>
<evidence type="ECO:0000256" key="1">
    <source>
        <dbReference type="ARBA" id="ARBA00008651"/>
    </source>
</evidence>
<dbReference type="InterPro" id="IPR013098">
    <property type="entry name" value="Ig_I-set"/>
</dbReference>
<evidence type="ECO:0000256" key="2">
    <source>
        <dbReference type="ARBA" id="ARBA00012513"/>
    </source>
</evidence>
<keyword evidence="15" id="KW-1185">Reference proteome</keyword>
<dbReference type="PANTHER" id="PTHR47091:SF1">
    <property type="entry name" value="ALPHA-PROTEIN KINASE 3"/>
    <property type="match status" value="1"/>
</dbReference>
<dbReference type="FunFam" id="2.60.40.10:FF:000069">
    <property type="entry name" value="Alpha-protein kinase 3"/>
    <property type="match status" value="1"/>
</dbReference>
<keyword evidence="4" id="KW-0808">Transferase</keyword>
<keyword evidence="7" id="KW-1015">Disulfide bond</keyword>
<feature type="compositionally biased region" description="Basic and acidic residues" evidence="11">
    <location>
        <begin position="1006"/>
        <end position="1024"/>
    </location>
</feature>
<feature type="non-terminal residue" evidence="14">
    <location>
        <position position="1460"/>
    </location>
</feature>
<proteinExistence type="inferred from homology"/>
<name>A0A7L2USI6_BALRX</name>
<feature type="region of interest" description="Disordered" evidence="11">
    <location>
        <begin position="1391"/>
        <end position="1460"/>
    </location>
</feature>
<comment type="catalytic activity">
    <reaction evidence="9">
        <text>L-threonyl-[protein] + ATP = O-phospho-L-threonyl-[protein] + ADP + H(+)</text>
        <dbReference type="Rhea" id="RHEA:46608"/>
        <dbReference type="Rhea" id="RHEA-COMP:11060"/>
        <dbReference type="Rhea" id="RHEA-COMP:11605"/>
        <dbReference type="ChEBI" id="CHEBI:15378"/>
        <dbReference type="ChEBI" id="CHEBI:30013"/>
        <dbReference type="ChEBI" id="CHEBI:30616"/>
        <dbReference type="ChEBI" id="CHEBI:61977"/>
        <dbReference type="ChEBI" id="CHEBI:456216"/>
        <dbReference type="EC" id="2.7.11.1"/>
    </reaction>
</comment>
<comment type="caution">
    <text evidence="14">The sequence shown here is derived from an EMBL/GenBank/DDBJ whole genome shotgun (WGS) entry which is preliminary data.</text>
</comment>
<dbReference type="Proteomes" id="UP000528411">
    <property type="component" value="Unassembled WGS sequence"/>
</dbReference>
<feature type="region of interest" description="Disordered" evidence="11">
    <location>
        <begin position="685"/>
        <end position="729"/>
    </location>
</feature>
<dbReference type="SMART" id="SM00408">
    <property type="entry name" value="IGc2"/>
    <property type="match status" value="2"/>
</dbReference>
<evidence type="ECO:0000256" key="6">
    <source>
        <dbReference type="ARBA" id="ARBA00022777"/>
    </source>
</evidence>
<feature type="domain" description="Ig-like" evidence="12">
    <location>
        <begin position="17"/>
        <end position="108"/>
    </location>
</feature>
<dbReference type="GO" id="GO:0055013">
    <property type="term" value="P:cardiac muscle cell development"/>
    <property type="evidence" value="ECO:0007669"/>
    <property type="project" value="TreeGrafter"/>
</dbReference>
<reference evidence="14 15" key="1">
    <citation type="submission" date="2019-09" db="EMBL/GenBank/DDBJ databases">
        <title>Bird 10,000 Genomes (B10K) Project - Family phase.</title>
        <authorList>
            <person name="Zhang G."/>
        </authorList>
    </citation>
    <scope>NUCLEOTIDE SEQUENCE [LARGE SCALE GENOMIC DNA]</scope>
    <source>
        <strain evidence="14">B10K-DU-012-56</strain>
    </source>
</reference>
<dbReference type="SMART" id="SM00409">
    <property type="entry name" value="IG"/>
    <property type="match status" value="2"/>
</dbReference>
<evidence type="ECO:0000256" key="9">
    <source>
        <dbReference type="ARBA" id="ARBA00047899"/>
    </source>
</evidence>
<feature type="region of interest" description="Disordered" evidence="11">
    <location>
        <begin position="259"/>
        <end position="339"/>
    </location>
</feature>
<dbReference type="InterPro" id="IPR003599">
    <property type="entry name" value="Ig_sub"/>
</dbReference>
<feature type="domain" description="Alpha-type protein kinase" evidence="13">
    <location>
        <begin position="1157"/>
        <end position="1388"/>
    </location>
</feature>